<evidence type="ECO:0000313" key="2">
    <source>
        <dbReference type="Proteomes" id="UP000018217"/>
    </source>
</evidence>
<gene>
    <name evidence="1" type="ORF">EPIR_2744</name>
</gene>
<reference evidence="1 2" key="1">
    <citation type="journal article" date="2013" name="Syst. Appl. Microbiol.">
        <title>Phylogenetic position and virulence apparatus of the pear flower necrosis pathogen Erwinia piriflorinigrans CFBP 5888T as assessed by comparative genomics.</title>
        <authorList>
            <person name="Smits T.H."/>
            <person name="Rezzonico F."/>
            <person name="Lopez M.M."/>
            <person name="Blom J."/>
            <person name="Goesmann A."/>
            <person name="Frey J.E."/>
            <person name="Duffy B."/>
        </authorList>
    </citation>
    <scope>NUCLEOTIDE SEQUENCE [LARGE SCALE GENOMIC DNA]</scope>
    <source>
        <strain evidence="2">CFBP5888</strain>
    </source>
</reference>
<sequence>MVFMLSAQYSHCAEAKKPSCQSAATGNIKQR</sequence>
<dbReference type="EMBL" id="CAHS01000016">
    <property type="protein sequence ID" value="CCG88107.1"/>
    <property type="molecule type" value="Genomic_DNA"/>
</dbReference>
<comment type="caution">
    <text evidence="1">The sequence shown here is derived from an EMBL/GenBank/DDBJ whole genome shotgun (WGS) entry which is preliminary data.</text>
</comment>
<dbReference type="Proteomes" id="UP000018217">
    <property type="component" value="Unassembled WGS sequence"/>
</dbReference>
<dbReference type="AlphaFoldDB" id="V5ZAP7"/>
<accession>V5ZAP7</accession>
<keyword evidence="2" id="KW-1185">Reference proteome</keyword>
<evidence type="ECO:0000313" key="1">
    <source>
        <dbReference type="EMBL" id="CCG88107.1"/>
    </source>
</evidence>
<organism evidence="1 2">
    <name type="scientific">Erwinia piriflorinigrans CFBP 5888</name>
    <dbReference type="NCBI Taxonomy" id="1161919"/>
    <lineage>
        <taxon>Bacteria</taxon>
        <taxon>Pseudomonadati</taxon>
        <taxon>Pseudomonadota</taxon>
        <taxon>Gammaproteobacteria</taxon>
        <taxon>Enterobacterales</taxon>
        <taxon>Erwiniaceae</taxon>
        <taxon>Erwinia</taxon>
    </lineage>
</organism>
<proteinExistence type="predicted"/>
<protein>
    <submittedName>
        <fullName evidence="1">Uncharacterized protein</fullName>
    </submittedName>
</protein>
<name>V5ZAP7_9GAMM</name>